<feature type="transmembrane region" description="Helical" evidence="1">
    <location>
        <begin position="319"/>
        <end position="341"/>
    </location>
</feature>
<sequence length="373" mass="41495">MTIEHPPAAVRHLPVLEITRGLACAIVVLFHCFNALYKAKGIDITGWPERLMYVAASTVDVFFVISGFIMVYVSHGDFGRPGATLNFAVRRGIRILPMYWLFTAGYALILLDRASERADPETLPLILSSFVFWPWWHPDGFPKVAPLLPQGWTLLFEVYFYFLFTLFIAWGSLRSITRWLPVVFGGVIAVAWLLPPGGPRAMLINPIVFDFWFGVVLCQVHLSGWRPSRGQRLVFVAIAIVGVIAFSPVAHYSVFRPLMWGIPAMLLLAATLDLSGGRSRLARGGVALGTMSYSLYLAHMLVVEPIAHSFRKGAYALPIPLLALTMFGLCLLGGALFYYAVERPVTRGLNRKWSEHKARRAAARPSTRPVAPV</sequence>
<dbReference type="GO" id="GO:0000271">
    <property type="term" value="P:polysaccharide biosynthetic process"/>
    <property type="evidence" value="ECO:0007669"/>
    <property type="project" value="TreeGrafter"/>
</dbReference>
<dbReference type="GO" id="GO:0016747">
    <property type="term" value="F:acyltransferase activity, transferring groups other than amino-acyl groups"/>
    <property type="evidence" value="ECO:0007669"/>
    <property type="project" value="InterPro"/>
</dbReference>
<proteinExistence type="predicted"/>
<feature type="transmembrane region" description="Helical" evidence="1">
    <location>
        <begin position="258"/>
        <end position="274"/>
    </location>
</feature>
<keyword evidence="1" id="KW-1133">Transmembrane helix</keyword>
<feature type="transmembrane region" description="Helical" evidence="1">
    <location>
        <begin position="51"/>
        <end position="73"/>
    </location>
</feature>
<feature type="transmembrane region" description="Helical" evidence="1">
    <location>
        <begin position="201"/>
        <end position="222"/>
    </location>
</feature>
<dbReference type="OrthoDB" id="9767863at2"/>
<dbReference type="GO" id="GO:0016020">
    <property type="term" value="C:membrane"/>
    <property type="evidence" value="ECO:0007669"/>
    <property type="project" value="TreeGrafter"/>
</dbReference>
<evidence type="ECO:0000313" key="4">
    <source>
        <dbReference type="Proteomes" id="UP000295341"/>
    </source>
</evidence>
<keyword evidence="1" id="KW-0472">Membrane</keyword>
<evidence type="ECO:0000256" key="1">
    <source>
        <dbReference type="SAM" id="Phobius"/>
    </source>
</evidence>
<comment type="caution">
    <text evidence="3">The sequence shown here is derived from an EMBL/GenBank/DDBJ whole genome shotgun (WGS) entry which is preliminary data.</text>
</comment>
<dbReference type="Pfam" id="PF01757">
    <property type="entry name" value="Acyl_transf_3"/>
    <property type="match status" value="1"/>
</dbReference>
<dbReference type="AlphaFoldDB" id="A0A4S3K4D4"/>
<name>A0A4S3K4D4_9GAMM</name>
<gene>
    <name evidence="3" type="ORF">DFR24_1256</name>
</gene>
<feature type="transmembrane region" description="Helical" evidence="1">
    <location>
        <begin position="148"/>
        <end position="169"/>
    </location>
</feature>
<dbReference type="InterPro" id="IPR050879">
    <property type="entry name" value="Acyltransferase_3"/>
</dbReference>
<accession>A0A4S3K4D4</accession>
<dbReference type="Proteomes" id="UP000295341">
    <property type="component" value="Unassembled WGS sequence"/>
</dbReference>
<protein>
    <submittedName>
        <fullName evidence="3">Peptidoglycan/LPS O-acetylase OafA/YrhL</fullName>
    </submittedName>
</protein>
<dbReference type="EMBL" id="SOBT01000008">
    <property type="protein sequence ID" value="TDU31872.1"/>
    <property type="molecule type" value="Genomic_DNA"/>
</dbReference>
<feature type="transmembrane region" description="Helical" evidence="1">
    <location>
        <begin position="234"/>
        <end position="252"/>
    </location>
</feature>
<feature type="transmembrane region" description="Helical" evidence="1">
    <location>
        <begin position="93"/>
        <end position="111"/>
    </location>
</feature>
<feature type="domain" description="Acyltransferase 3" evidence="2">
    <location>
        <begin position="16"/>
        <end position="336"/>
    </location>
</feature>
<feature type="transmembrane region" description="Helical" evidence="1">
    <location>
        <begin position="286"/>
        <end position="307"/>
    </location>
</feature>
<evidence type="ECO:0000259" key="2">
    <source>
        <dbReference type="Pfam" id="PF01757"/>
    </source>
</evidence>
<dbReference type="InterPro" id="IPR002656">
    <property type="entry name" value="Acyl_transf_3_dom"/>
</dbReference>
<reference evidence="3 4" key="1">
    <citation type="submission" date="2019-03" db="EMBL/GenBank/DDBJ databases">
        <title>Genomic Encyclopedia of Type Strains, Phase IV (KMG-IV): sequencing the most valuable type-strain genomes for metagenomic binning, comparative biology and taxonomic classification.</title>
        <authorList>
            <person name="Goeker M."/>
        </authorList>
    </citation>
    <scope>NUCLEOTIDE SEQUENCE [LARGE SCALE GENOMIC DNA]</scope>
    <source>
        <strain evidence="3 4">DSM 26377</strain>
    </source>
</reference>
<keyword evidence="1" id="KW-0812">Transmembrane</keyword>
<evidence type="ECO:0000313" key="3">
    <source>
        <dbReference type="EMBL" id="TDU31872.1"/>
    </source>
</evidence>
<dbReference type="PANTHER" id="PTHR23028">
    <property type="entry name" value="ACETYLTRANSFERASE"/>
    <property type="match status" value="1"/>
</dbReference>
<feature type="transmembrane region" description="Helical" evidence="1">
    <location>
        <begin position="20"/>
        <end position="39"/>
    </location>
</feature>
<feature type="transmembrane region" description="Helical" evidence="1">
    <location>
        <begin position="176"/>
        <end position="195"/>
    </location>
</feature>
<organism evidence="3 4">
    <name type="scientific">Panacagrimonas perspica</name>
    <dbReference type="NCBI Taxonomy" id="381431"/>
    <lineage>
        <taxon>Bacteria</taxon>
        <taxon>Pseudomonadati</taxon>
        <taxon>Pseudomonadota</taxon>
        <taxon>Gammaproteobacteria</taxon>
        <taxon>Nevskiales</taxon>
        <taxon>Nevskiaceae</taxon>
        <taxon>Panacagrimonas</taxon>
    </lineage>
</organism>
<feature type="transmembrane region" description="Helical" evidence="1">
    <location>
        <begin position="118"/>
        <end position="136"/>
    </location>
</feature>
<keyword evidence="4" id="KW-1185">Reference proteome</keyword>
<dbReference type="RefSeq" id="WP_133880425.1">
    <property type="nucleotide sequence ID" value="NZ_MWIN01000012.1"/>
</dbReference>
<dbReference type="PANTHER" id="PTHR23028:SF131">
    <property type="entry name" value="BLR2367 PROTEIN"/>
    <property type="match status" value="1"/>
</dbReference>